<gene>
    <name evidence="1" type="ORF">SAMN06296241_0043</name>
</gene>
<evidence type="ECO:0000313" key="1">
    <source>
        <dbReference type="EMBL" id="SOC78533.1"/>
    </source>
</evidence>
<dbReference type="AlphaFoldDB" id="A0A285WZL5"/>
<sequence length="37" mass="4415">MAKVNNISISKPFAPPKIRNRKYFEVVYQYERIKASK</sequence>
<proteinExistence type="predicted"/>
<evidence type="ECO:0000313" key="2">
    <source>
        <dbReference type="Proteomes" id="UP000219193"/>
    </source>
</evidence>
<keyword evidence="2" id="KW-1185">Reference proteome</keyword>
<name>A0A285WZL5_9FLAO</name>
<dbReference type="Proteomes" id="UP000219193">
    <property type="component" value="Unassembled WGS sequence"/>
</dbReference>
<reference evidence="2" key="1">
    <citation type="submission" date="2017-09" db="EMBL/GenBank/DDBJ databases">
        <authorList>
            <person name="Varghese N."/>
            <person name="Submissions S."/>
        </authorList>
    </citation>
    <scope>NUCLEOTIDE SEQUENCE [LARGE SCALE GENOMIC DNA]</scope>
    <source>
        <strain evidence="2">CGMCC 1.12641</strain>
    </source>
</reference>
<dbReference type="EMBL" id="OCMF01000001">
    <property type="protein sequence ID" value="SOC78533.1"/>
    <property type="molecule type" value="Genomic_DNA"/>
</dbReference>
<accession>A0A285WZL5</accession>
<protein>
    <submittedName>
        <fullName evidence="1">Uncharacterized protein</fullName>
    </submittedName>
</protein>
<organism evidence="1 2">
    <name type="scientific">Salinimicrobium sediminis</name>
    <dbReference type="NCBI Taxonomy" id="1343891"/>
    <lineage>
        <taxon>Bacteria</taxon>
        <taxon>Pseudomonadati</taxon>
        <taxon>Bacteroidota</taxon>
        <taxon>Flavobacteriia</taxon>
        <taxon>Flavobacteriales</taxon>
        <taxon>Flavobacteriaceae</taxon>
        <taxon>Salinimicrobium</taxon>
    </lineage>
</organism>